<gene>
    <name evidence="1" type="ordered locus">Desku_1095</name>
</gene>
<dbReference type="Proteomes" id="UP000009229">
    <property type="component" value="Chromosome"/>
</dbReference>
<reference evidence="2" key="1">
    <citation type="submission" date="2011-05" db="EMBL/GenBank/DDBJ databases">
        <title>Complete sequence of Desulfotomaculum kuznetsovii DSM 6115.</title>
        <authorList>
            <person name="Lucas S."/>
            <person name="Han J."/>
            <person name="Lapidus A."/>
            <person name="Cheng J.-F."/>
            <person name="Goodwin L."/>
            <person name="Pitluck S."/>
            <person name="Peters L."/>
            <person name="Mikhailova N."/>
            <person name="Lu M."/>
            <person name="Saunders E."/>
            <person name="Han C."/>
            <person name="Tapia R."/>
            <person name="Land M."/>
            <person name="Hauser L."/>
            <person name="Kyrpides N."/>
            <person name="Ivanova N."/>
            <person name="Pagani I."/>
            <person name="Nazina T."/>
            <person name="Ivanova A."/>
            <person name="Parshina S."/>
            <person name="Kuever J."/>
            <person name="Muyzer G."/>
            <person name="Plugge C."/>
            <person name="Stams A."/>
            <person name="Woyke T."/>
        </authorList>
    </citation>
    <scope>NUCLEOTIDE SEQUENCE [LARGE SCALE GENOMIC DNA]</scope>
    <source>
        <strain evidence="2">DSM 6115 / VKM B-1805 / 17</strain>
    </source>
</reference>
<dbReference type="EMBL" id="CP002770">
    <property type="protein sequence ID" value="AEG14682.1"/>
    <property type="molecule type" value="Genomic_DNA"/>
</dbReference>
<dbReference type="RefSeq" id="WP_013822197.1">
    <property type="nucleotide sequence ID" value="NC_015573.1"/>
</dbReference>
<dbReference type="KEGG" id="dku:Desku_1095"/>
<accession>A0AAU8PM86</accession>
<evidence type="ECO:0000313" key="2">
    <source>
        <dbReference type="Proteomes" id="UP000009229"/>
    </source>
</evidence>
<protein>
    <submittedName>
        <fullName evidence="1">Uncharacterized protein</fullName>
    </submittedName>
</protein>
<organism evidence="1 2">
    <name type="scientific">Desulfofundulus kuznetsovii (strain DSM 6115 / VKM B-1805 / 17)</name>
    <name type="common">Desulfotomaculum kuznetsovii</name>
    <dbReference type="NCBI Taxonomy" id="760568"/>
    <lineage>
        <taxon>Bacteria</taxon>
        <taxon>Bacillati</taxon>
        <taxon>Bacillota</taxon>
        <taxon>Clostridia</taxon>
        <taxon>Eubacteriales</taxon>
        <taxon>Peptococcaceae</taxon>
        <taxon>Desulfofundulus</taxon>
    </lineage>
</organism>
<sequence length="264" mass="28437">MAVLLGEIIPSFSGPLQTVTFTYTSPYEAQPASYLPTAKPASPQVYVELGPSPYYGFRVSPDSFAAACKGVPVVYTYMGNYASSSVTLYYEIWQGGVRVASGSGSISANTSVKFYHYQPNFYDASVGTWVEVYLWASAANAVLLSYACIYALPTRLQVKPGYLFKDVTFTTVLRPVLSLGSGSYTVSSIYGVYTTIPPSQLVIVTTLATTITLPLLPTTQQYGLFRAGLGDYNNLTYVTSSSATQVPGCYAPSSVSFRVTPIRA</sequence>
<proteinExistence type="predicted"/>
<dbReference type="AlphaFoldDB" id="A0AAU8PM86"/>
<evidence type="ECO:0000313" key="1">
    <source>
        <dbReference type="EMBL" id="AEG14682.1"/>
    </source>
</evidence>
<keyword evidence="2" id="KW-1185">Reference proteome</keyword>
<name>A0AAU8PM86_DESK7</name>